<organism evidence="5 6">
    <name type="scientific">Galbibacter orientalis DSM 19592</name>
    <dbReference type="NCBI Taxonomy" id="926559"/>
    <lineage>
        <taxon>Bacteria</taxon>
        <taxon>Pseudomonadati</taxon>
        <taxon>Bacteroidota</taxon>
        <taxon>Flavobacteriia</taxon>
        <taxon>Flavobacteriales</taxon>
        <taxon>Flavobacteriaceae</taxon>
        <taxon>Galbibacter</taxon>
    </lineage>
</organism>
<dbReference type="Pfam" id="PF13102">
    <property type="entry name" value="Phage_int_SAM_5"/>
    <property type="match status" value="1"/>
</dbReference>
<dbReference type="InterPro" id="IPR013762">
    <property type="entry name" value="Integrase-like_cat_sf"/>
</dbReference>
<dbReference type="Pfam" id="PF00589">
    <property type="entry name" value="Phage_integrase"/>
    <property type="match status" value="1"/>
</dbReference>
<dbReference type="Pfam" id="PF17293">
    <property type="entry name" value="Arm-DNA-bind_5"/>
    <property type="match status" value="1"/>
</dbReference>
<comment type="similarity">
    <text evidence="1">Belongs to the 'phage' integrase family.</text>
</comment>
<dbReference type="Gene3D" id="1.10.443.10">
    <property type="entry name" value="Intergrase catalytic core"/>
    <property type="match status" value="1"/>
</dbReference>
<dbReference type="RefSeq" id="WP_008613800.1">
    <property type="nucleotide sequence ID" value="NZ_JH651379.1"/>
</dbReference>
<proteinExistence type="inferred from homology"/>
<name>I3C8I4_9FLAO</name>
<dbReference type="SUPFAM" id="SSF56349">
    <property type="entry name" value="DNA breaking-rejoining enzymes"/>
    <property type="match status" value="1"/>
</dbReference>
<dbReference type="OrthoDB" id="1098628at2"/>
<reference evidence="5 6" key="1">
    <citation type="submission" date="2012-02" db="EMBL/GenBank/DDBJ databases">
        <title>Improved High-Quality Draft genome of Joostella marina DSM 19592.</title>
        <authorList>
            <consortium name="US DOE Joint Genome Institute (JGI-PGF)"/>
            <person name="Lucas S."/>
            <person name="Copeland A."/>
            <person name="Lapidus A."/>
            <person name="Bruce D."/>
            <person name="Goodwin L."/>
            <person name="Pitluck S."/>
            <person name="Peters L."/>
            <person name="Chertkov O."/>
            <person name="Ovchinnikova G."/>
            <person name="Kyrpides N."/>
            <person name="Mavromatis K."/>
            <person name="Detter J.C."/>
            <person name="Han C."/>
            <person name="Land M."/>
            <person name="Hauser L."/>
            <person name="Markowitz V."/>
            <person name="Cheng J.-F."/>
            <person name="Hugenholtz P."/>
            <person name="Woyke T."/>
            <person name="Wu D."/>
            <person name="Tindall B."/>
            <person name="Brambilla E."/>
            <person name="Klenk H.-P."/>
            <person name="Eisen J.A."/>
        </authorList>
    </citation>
    <scope>NUCLEOTIDE SEQUENCE [LARGE SCALE GENOMIC DNA]</scope>
    <source>
        <strain evidence="5 6">DSM 19592</strain>
    </source>
</reference>
<feature type="domain" description="Tyr recombinase" evidence="4">
    <location>
        <begin position="222"/>
        <end position="399"/>
    </location>
</feature>
<dbReference type="PANTHER" id="PTHR30349">
    <property type="entry name" value="PHAGE INTEGRASE-RELATED"/>
    <property type="match status" value="1"/>
</dbReference>
<evidence type="ECO:0000256" key="3">
    <source>
        <dbReference type="ARBA" id="ARBA00023172"/>
    </source>
</evidence>
<protein>
    <submittedName>
        <fullName evidence="5">Site-specific recombinase XerD</fullName>
    </submittedName>
</protein>
<dbReference type="InterPro" id="IPR050090">
    <property type="entry name" value="Tyrosine_recombinase_XerCD"/>
</dbReference>
<dbReference type="GO" id="GO:0006310">
    <property type="term" value="P:DNA recombination"/>
    <property type="evidence" value="ECO:0007669"/>
    <property type="project" value="UniProtKB-KW"/>
</dbReference>
<dbReference type="GO" id="GO:0003677">
    <property type="term" value="F:DNA binding"/>
    <property type="evidence" value="ECO:0007669"/>
    <property type="project" value="UniProtKB-KW"/>
</dbReference>
<dbReference type="Gene3D" id="1.10.150.130">
    <property type="match status" value="1"/>
</dbReference>
<keyword evidence="6" id="KW-1185">Reference proteome</keyword>
<dbReference type="PROSITE" id="PS51898">
    <property type="entry name" value="TYR_RECOMBINASE"/>
    <property type="match status" value="1"/>
</dbReference>
<dbReference type="HOGENOM" id="CLU_033139_2_0_10"/>
<evidence type="ECO:0000313" key="6">
    <source>
        <dbReference type="Proteomes" id="UP000004690"/>
    </source>
</evidence>
<keyword evidence="3" id="KW-0233">DNA recombination</keyword>
<dbReference type="CDD" id="cd01185">
    <property type="entry name" value="INTN1_C_like"/>
    <property type="match status" value="1"/>
</dbReference>
<dbReference type="InterPro" id="IPR002104">
    <property type="entry name" value="Integrase_catalytic"/>
</dbReference>
<gene>
    <name evidence="5" type="ORF">JoomaDRAFT_2970</name>
</gene>
<dbReference type="GO" id="GO:0015074">
    <property type="term" value="P:DNA integration"/>
    <property type="evidence" value="ECO:0007669"/>
    <property type="project" value="InterPro"/>
</dbReference>
<evidence type="ECO:0000259" key="4">
    <source>
        <dbReference type="PROSITE" id="PS51898"/>
    </source>
</evidence>
<dbReference type="PANTHER" id="PTHR30349:SF64">
    <property type="entry name" value="PROPHAGE INTEGRASE INTD-RELATED"/>
    <property type="match status" value="1"/>
</dbReference>
<evidence type="ECO:0000313" key="5">
    <source>
        <dbReference type="EMBL" id="EIJ39927.1"/>
    </source>
</evidence>
<dbReference type="AlphaFoldDB" id="I3C8I4"/>
<accession>I3C8I4</accession>
<keyword evidence="2" id="KW-0238">DNA-binding</keyword>
<evidence type="ECO:0000256" key="2">
    <source>
        <dbReference type="ARBA" id="ARBA00023125"/>
    </source>
</evidence>
<dbReference type="InterPro" id="IPR011010">
    <property type="entry name" value="DNA_brk_join_enz"/>
</dbReference>
<dbReference type="STRING" id="926559.JoomaDRAFT_2970"/>
<evidence type="ECO:0000256" key="1">
    <source>
        <dbReference type="ARBA" id="ARBA00008857"/>
    </source>
</evidence>
<dbReference type="Proteomes" id="UP000004690">
    <property type="component" value="Unassembled WGS sequence"/>
</dbReference>
<dbReference type="InterPro" id="IPR035386">
    <property type="entry name" value="Arm-DNA-bind_5"/>
</dbReference>
<sequence length="417" mass="48307">MHVSNTFSILFWLHTAKQKDNLAPIYARITVNGKRTEISLKRTVSVTSWDSSKNRVTGRTDRVKSINSFLDQTHAKLQDCYSQLQSELKLITAQSIKARFLGADENHKTLLELIKYHNTNMNGTIKRGTMKNYFSTEKYLKKFLLKKIKSNDIYLKHISYSFIVDFETFLRTAPTLNKHQPLSNNGIMKHLERLKKLINLALKLEWIDKDPFARYSLKFTKFDRVYLNKEELEQLEGTSFKNTTHQKTRDVFVFACYTGLSYADIKTLTSSHIVRGINGEYWIYTRREKSNTSVKVPLLDKALSIIKKYDENQDSSSNQVLLPVYSNQKMNKYLKEVMQECKIHKKITFHAARHTFATTVTLSNGVPIETVSKLLGHTKITTTQIYSRVLEQKIGDDMFALKSKLNMATKDDICNQN</sequence>
<dbReference type="eggNOG" id="COG4974">
    <property type="taxonomic scope" value="Bacteria"/>
</dbReference>
<dbReference type="InterPro" id="IPR025269">
    <property type="entry name" value="SAM-like_dom"/>
</dbReference>
<dbReference type="EMBL" id="JH651379">
    <property type="protein sequence ID" value="EIJ39927.1"/>
    <property type="molecule type" value="Genomic_DNA"/>
</dbReference>
<dbReference type="InterPro" id="IPR010998">
    <property type="entry name" value="Integrase_recombinase_N"/>
</dbReference>